<comment type="caution">
    <text evidence="10">The sequence shown here is derived from an EMBL/GenBank/DDBJ whole genome shotgun (WGS) entry which is preliminary data.</text>
</comment>
<keyword evidence="2" id="KW-1003">Cell membrane</keyword>
<evidence type="ECO:0000256" key="6">
    <source>
        <dbReference type="ARBA" id="ARBA00022989"/>
    </source>
</evidence>
<evidence type="ECO:0000313" key="11">
    <source>
        <dbReference type="Proteomes" id="UP000229681"/>
    </source>
</evidence>
<evidence type="ECO:0000313" key="10">
    <source>
        <dbReference type="EMBL" id="PJF35749.1"/>
    </source>
</evidence>
<keyword evidence="6 8" id="KW-1133">Transmembrane helix</keyword>
<evidence type="ECO:0000259" key="9">
    <source>
        <dbReference type="Pfam" id="PF13231"/>
    </source>
</evidence>
<protein>
    <recommendedName>
        <fullName evidence="9">Glycosyltransferase RgtA/B/C/D-like domain-containing protein</fullName>
    </recommendedName>
</protein>
<accession>A0A2M8PDX3</accession>
<dbReference type="InterPro" id="IPR050297">
    <property type="entry name" value="LipidA_mod_glycosyltrf_83"/>
</dbReference>
<dbReference type="EMBL" id="PGTM01000114">
    <property type="protein sequence ID" value="PJF35749.1"/>
    <property type="molecule type" value="Genomic_DNA"/>
</dbReference>
<dbReference type="GO" id="GO:0016763">
    <property type="term" value="F:pentosyltransferase activity"/>
    <property type="evidence" value="ECO:0007669"/>
    <property type="project" value="TreeGrafter"/>
</dbReference>
<organism evidence="10 11">
    <name type="scientific">Candidatus Thermofonsia Clade 1 bacterium</name>
    <dbReference type="NCBI Taxonomy" id="2364210"/>
    <lineage>
        <taxon>Bacteria</taxon>
        <taxon>Bacillati</taxon>
        <taxon>Chloroflexota</taxon>
        <taxon>Candidatus Thermofontia</taxon>
        <taxon>Candidatus Thermofonsia Clade 1</taxon>
    </lineage>
</organism>
<dbReference type="PANTHER" id="PTHR33908:SF11">
    <property type="entry name" value="MEMBRANE PROTEIN"/>
    <property type="match status" value="1"/>
</dbReference>
<reference evidence="10 11" key="1">
    <citation type="submission" date="2017-11" db="EMBL/GenBank/DDBJ databases">
        <title>Evolution of Phototrophy in the Chloroflexi Phylum Driven by Horizontal Gene Transfer.</title>
        <authorList>
            <person name="Ward L.M."/>
            <person name="Hemp J."/>
            <person name="Shih P.M."/>
            <person name="Mcglynn S.E."/>
            <person name="Fischer W."/>
        </authorList>
    </citation>
    <scope>NUCLEOTIDE SEQUENCE [LARGE SCALE GENOMIC DNA]</scope>
    <source>
        <strain evidence="10">JP3_13</strain>
    </source>
</reference>
<gene>
    <name evidence="10" type="ORF">CUN49_08930</name>
</gene>
<evidence type="ECO:0000256" key="7">
    <source>
        <dbReference type="ARBA" id="ARBA00023136"/>
    </source>
</evidence>
<feature type="transmembrane region" description="Helical" evidence="8">
    <location>
        <begin position="157"/>
        <end position="176"/>
    </location>
</feature>
<feature type="transmembrane region" description="Helical" evidence="8">
    <location>
        <begin position="419"/>
        <end position="437"/>
    </location>
</feature>
<dbReference type="GO" id="GO:0009103">
    <property type="term" value="P:lipopolysaccharide biosynthetic process"/>
    <property type="evidence" value="ECO:0007669"/>
    <property type="project" value="UniProtKB-ARBA"/>
</dbReference>
<comment type="subcellular location">
    <subcellularLocation>
        <location evidence="1">Cell membrane</location>
        <topology evidence="1">Multi-pass membrane protein</topology>
    </subcellularLocation>
</comment>
<keyword evidence="4" id="KW-0808">Transferase</keyword>
<feature type="transmembrane region" description="Helical" evidence="8">
    <location>
        <begin position="252"/>
        <end position="271"/>
    </location>
</feature>
<proteinExistence type="predicted"/>
<evidence type="ECO:0000256" key="3">
    <source>
        <dbReference type="ARBA" id="ARBA00022676"/>
    </source>
</evidence>
<feature type="transmembrane region" description="Helical" evidence="8">
    <location>
        <begin position="327"/>
        <end position="347"/>
    </location>
</feature>
<keyword evidence="7 8" id="KW-0472">Membrane</keyword>
<feature type="transmembrane region" description="Helical" evidence="8">
    <location>
        <begin position="229"/>
        <end position="245"/>
    </location>
</feature>
<dbReference type="InterPro" id="IPR038731">
    <property type="entry name" value="RgtA/B/C-like"/>
</dbReference>
<feature type="domain" description="Glycosyltransferase RgtA/B/C/D-like" evidence="9">
    <location>
        <begin position="123"/>
        <end position="266"/>
    </location>
</feature>
<evidence type="ECO:0000256" key="8">
    <source>
        <dbReference type="SAM" id="Phobius"/>
    </source>
</evidence>
<feature type="transmembrane region" description="Helical" evidence="8">
    <location>
        <begin position="359"/>
        <end position="377"/>
    </location>
</feature>
<evidence type="ECO:0000256" key="4">
    <source>
        <dbReference type="ARBA" id="ARBA00022679"/>
    </source>
</evidence>
<keyword evidence="5 8" id="KW-0812">Transmembrane</keyword>
<feature type="transmembrane region" description="Helical" evidence="8">
    <location>
        <begin position="389"/>
        <end position="407"/>
    </location>
</feature>
<evidence type="ECO:0000256" key="1">
    <source>
        <dbReference type="ARBA" id="ARBA00004651"/>
    </source>
</evidence>
<sequence>MSRAARVILMAYVGLALLYSLTTPLLEASDELWHYPMVQYLATNGFSLPVQRAGIETAWRQEGGQPPLYYFLAAALTFWLDTSDLPLIRYLNPHADIGLVLPDRNANMTIHTAARHLGSGALWAIYLSRGLSVALGALTVWLTYLLARELFPQREGVAHLAMALTAFNPMFLFISGSVNNDNLSTLLATALLVCLARLLKRADAPSVRALIGIGFLSGAGMLAKFNIGFLLPLIALALALNAWRVRSLRAFAIGAAITGGLTILIGAWWYLRNWQLYGDPTGLNVFLDIVGRRAIPANAAQLWSERHTFLMSYWGFFGGVNVPFADFIYTVFNALAALSAFGLLLGAFGRHLLRLDALWLARAVSLVWIAVLFGGLLRWTSETWASQGRLMFAAIAPISLWLALGAWRLGGVWLARSIAAWHVFAALAGLATIAMAYRPPALSAHLPDSEWRAIATFAEPETPDRAALALYAQRQLTLTAQPAEYVTFELIFQQRASMRRDWSVFIHLENEAGTIVAQRDVFLGQGLWATSQMQHIGQFWQNRFAVRLPDYAYAPQALTIWLGFYDLKTGERLLGNGDTISQDRAKLGIVRLQPRHTDSDVPNPMHANLGDAVALIGYQVTPLSAQVGEQITVTLYWRRLRPLETDYRVFVQLVQPNTTHVYAQSDAMPANWTRPTSTWSEGEIIVDKHTLIVRQGTPTGDWTLIAGMYALRERADGQEFLRLRLHLPDGAQAEDFVTLTRLRVR</sequence>
<dbReference type="GO" id="GO:0005886">
    <property type="term" value="C:plasma membrane"/>
    <property type="evidence" value="ECO:0007669"/>
    <property type="project" value="UniProtKB-SubCell"/>
</dbReference>
<feature type="transmembrane region" description="Helical" evidence="8">
    <location>
        <begin position="123"/>
        <end position="145"/>
    </location>
</feature>
<evidence type="ECO:0000256" key="5">
    <source>
        <dbReference type="ARBA" id="ARBA00022692"/>
    </source>
</evidence>
<name>A0A2M8PDX3_9CHLR</name>
<evidence type="ECO:0000256" key="2">
    <source>
        <dbReference type="ARBA" id="ARBA00022475"/>
    </source>
</evidence>
<dbReference type="PANTHER" id="PTHR33908">
    <property type="entry name" value="MANNOSYLTRANSFERASE YKCB-RELATED"/>
    <property type="match status" value="1"/>
</dbReference>
<dbReference type="Proteomes" id="UP000229681">
    <property type="component" value="Unassembled WGS sequence"/>
</dbReference>
<dbReference type="AlphaFoldDB" id="A0A2M8PDX3"/>
<keyword evidence="3" id="KW-0328">Glycosyltransferase</keyword>
<dbReference type="Pfam" id="PF13231">
    <property type="entry name" value="PMT_2"/>
    <property type="match status" value="1"/>
</dbReference>